<name>A0A6J4S0C6_9SPHN</name>
<dbReference type="PANTHER" id="PTHR45648:SF22">
    <property type="entry name" value="GDSL LIPASE_ACYLHYDROLASE FAMILY PROTEIN (AFU_ORTHOLOGUE AFUA_4G14700)"/>
    <property type="match status" value="1"/>
</dbReference>
<feature type="chain" id="PRO_5027048129" description="Ice-binding protein C-terminal domain-containing protein" evidence="2">
    <location>
        <begin position="24"/>
        <end position="338"/>
    </location>
</feature>
<accession>A0A6J4S0C6</accession>
<evidence type="ECO:0000256" key="2">
    <source>
        <dbReference type="SAM" id="SignalP"/>
    </source>
</evidence>
<dbReference type="InterPro" id="IPR013424">
    <property type="entry name" value="Ice-binding_C"/>
</dbReference>
<reference evidence="4" key="1">
    <citation type="submission" date="2020-02" db="EMBL/GenBank/DDBJ databases">
        <authorList>
            <person name="Meier V. D."/>
        </authorList>
    </citation>
    <scope>NUCLEOTIDE SEQUENCE</scope>
    <source>
        <strain evidence="4">AVDCRST_MAG91</strain>
    </source>
</reference>
<dbReference type="CDD" id="cd01846">
    <property type="entry name" value="fatty_acyltransferase_like"/>
    <property type="match status" value="1"/>
</dbReference>
<gene>
    <name evidence="4" type="ORF">AVDCRST_MAG91-314</name>
</gene>
<evidence type="ECO:0000256" key="1">
    <source>
        <dbReference type="ARBA" id="ARBA00022801"/>
    </source>
</evidence>
<dbReference type="InterPro" id="IPR001087">
    <property type="entry name" value="GDSL"/>
</dbReference>
<dbReference type="SUPFAM" id="SSF52266">
    <property type="entry name" value="SGNH hydrolase"/>
    <property type="match status" value="1"/>
</dbReference>
<dbReference type="PANTHER" id="PTHR45648">
    <property type="entry name" value="GDSL LIPASE/ACYLHYDROLASE FAMILY PROTEIN (AFU_ORTHOLOGUE AFUA_4G14700)"/>
    <property type="match status" value="1"/>
</dbReference>
<dbReference type="AlphaFoldDB" id="A0A6J4S0C6"/>
<dbReference type="Pfam" id="PF07589">
    <property type="entry name" value="PEP-CTERM"/>
    <property type="match status" value="1"/>
</dbReference>
<dbReference type="Pfam" id="PF00657">
    <property type="entry name" value="Lipase_GDSL"/>
    <property type="match status" value="1"/>
</dbReference>
<evidence type="ECO:0000259" key="3">
    <source>
        <dbReference type="Pfam" id="PF07589"/>
    </source>
</evidence>
<protein>
    <recommendedName>
        <fullName evidence="3">Ice-binding protein C-terminal domain-containing protein</fullName>
    </recommendedName>
</protein>
<feature type="domain" description="Ice-binding protein C-terminal" evidence="3">
    <location>
        <begin position="305"/>
        <end position="331"/>
    </location>
</feature>
<keyword evidence="2" id="KW-0732">Signal</keyword>
<dbReference type="Gene3D" id="3.40.50.1110">
    <property type="entry name" value="SGNH hydrolase"/>
    <property type="match status" value="1"/>
</dbReference>
<dbReference type="EMBL" id="CADCVX010000073">
    <property type="protein sequence ID" value="CAA9486514.1"/>
    <property type="molecule type" value="Genomic_DNA"/>
</dbReference>
<keyword evidence="1" id="KW-0378">Hydrolase</keyword>
<evidence type="ECO:0000313" key="4">
    <source>
        <dbReference type="EMBL" id="CAA9486514.1"/>
    </source>
</evidence>
<dbReference type="NCBIfam" id="NF035944">
    <property type="entry name" value="PEPxxWA-CTERM"/>
    <property type="match status" value="1"/>
</dbReference>
<dbReference type="InterPro" id="IPR051058">
    <property type="entry name" value="GDSL_Est/Lipase"/>
</dbReference>
<feature type="signal peptide" evidence="2">
    <location>
        <begin position="1"/>
        <end position="23"/>
    </location>
</feature>
<proteinExistence type="predicted"/>
<organism evidence="4">
    <name type="scientific">uncultured Sphingomonadaceae bacterium</name>
    <dbReference type="NCBI Taxonomy" id="169976"/>
    <lineage>
        <taxon>Bacteria</taxon>
        <taxon>Pseudomonadati</taxon>
        <taxon>Pseudomonadota</taxon>
        <taxon>Alphaproteobacteria</taxon>
        <taxon>Sphingomonadales</taxon>
        <taxon>Sphingomonadaceae</taxon>
        <taxon>environmental samples</taxon>
    </lineage>
</organism>
<dbReference type="GO" id="GO:0016788">
    <property type="term" value="F:hydrolase activity, acting on ester bonds"/>
    <property type="evidence" value="ECO:0007669"/>
    <property type="project" value="InterPro"/>
</dbReference>
<sequence>MMRTIWIGVAAFVGTCCAAPAPAATTFGDLFVFGDSLVDSGNARAARLATGGVDPAPPAFGYFEGRFSNGYNFADFLSLDLTGGPATAFAFGGSNFSVGGAQSAEVAGDASPSFAEQIAAFTGSGQAFGGDSLVLVTLGGNDVRGEIAKAATVPGYQPSLVPARAALEEGLTSLINLGARNIVVTGLPNVGQIPAVTQFGSAGLSSLGAQLSFGLNQTFGQSVAGLATQTGYNLQFFDLFGYQSALYADPAAFGLAVPLDTSRACLSIRDAAPACNGFVYFDTIHPTTQLHRAVATGITAQIASAVPEPATWMMWITGFGLVGAIMRWRRREVRPSFA</sequence>
<dbReference type="InterPro" id="IPR036514">
    <property type="entry name" value="SGNH_hydro_sf"/>
</dbReference>